<feature type="compositionally biased region" description="Low complexity" evidence="1">
    <location>
        <begin position="27"/>
        <end position="47"/>
    </location>
</feature>
<dbReference type="Ensembl" id="ENSXETT00000115984">
    <property type="protein sequence ID" value="ENSXETP00000117317"/>
    <property type="gene ID" value="ENSXETG00000002869"/>
</dbReference>
<feature type="region of interest" description="Disordered" evidence="1">
    <location>
        <begin position="18"/>
        <end position="61"/>
    </location>
</feature>
<feature type="compositionally biased region" description="Acidic residues" evidence="1">
    <location>
        <begin position="434"/>
        <end position="444"/>
    </location>
</feature>
<evidence type="ECO:0000313" key="4">
    <source>
        <dbReference type="Proteomes" id="UP000008143"/>
    </source>
</evidence>
<feature type="region of interest" description="Disordered" evidence="1">
    <location>
        <begin position="585"/>
        <end position="653"/>
    </location>
</feature>
<evidence type="ECO:0000259" key="2">
    <source>
        <dbReference type="Pfam" id="PF13873"/>
    </source>
</evidence>
<dbReference type="InterPro" id="IPR028002">
    <property type="entry name" value="Myb_DNA-bind_5"/>
</dbReference>
<dbReference type="Proteomes" id="UP000008143">
    <property type="component" value="Chromosome 6"/>
</dbReference>
<feature type="compositionally biased region" description="Polar residues" evidence="1">
    <location>
        <begin position="48"/>
        <end position="59"/>
    </location>
</feature>
<dbReference type="OrthoDB" id="9940550at2759"/>
<dbReference type="AlphaFoldDB" id="A0A803KA94"/>
<feature type="compositionally biased region" description="Polar residues" evidence="1">
    <location>
        <begin position="406"/>
        <end position="415"/>
    </location>
</feature>
<gene>
    <name evidence="3 5 6" type="primary">tsnare1l</name>
</gene>
<sequence length="653" mass="71669">MTVCHVIELTPDAHMSEVYSRRRRTNTRLSQRLKQDSSSMLDSDTSSAETPPLSNNASASPKVDPKLALKEEPVDPAAAPNILVSVCSLPAPSTSQSMLMQVRESTALQGPIPFPGRKRKANFSNEETETLVKYVVKHFSALYGSEALRTESTRRNQRRSQLWSQIQTSVNELGYTPRTIDDLKHKWRDLRLDVKRKITHRRTSGKASPAPTVTPIIDTKLTPLEDLVASTIGHHCSLDGEQEGMFMEPGVPRQSIFLTCRGPPSGVSELCNDTLSSTASPRPPAEISLVAPLVSASPAHVSFIPVTENGDLNELDATQRVTIKPFTEAWTTVSEICTLVTNPTPLAPQTDLVLKNQKPATQKPEMLKIKQEQMPLQNDLDSVRCDSQGSIGSSPEGSIGPVTGHNEWTSSVNGDNEVSAVTVESDTLQLKIEDDGDSQMEEDTGSQGNQEVWERQSVSPQHSDNAQDSIPPSSSSQEGEPSSGGDIVTNGDDCCLEDDGKEVLQSRMHRLLELEEHWDRLYQRELGMWEEERIRQQQQRDQDQKLQLQLMGILSDIRDELRLIREDRAAAREALLNSQANGSAVLSAAPTEQPPPAPSTVSSAPEQPTPSTPSKNPKKPSTTDASPALASPQPRRRGRPRLVRPNADQASKS</sequence>
<proteinExistence type="predicted"/>
<dbReference type="Bgee" id="ENSXETG00000002869">
    <property type="expression patterns" value="Expressed in 2-cell stage embryo and 12 other cell types or tissues"/>
</dbReference>
<reference evidence="3" key="2">
    <citation type="submission" date="2021-03" db="UniProtKB">
        <authorList>
            <consortium name="Ensembl"/>
        </authorList>
    </citation>
    <scope>IDENTIFICATION</scope>
</reference>
<feature type="compositionally biased region" description="Low complexity" evidence="1">
    <location>
        <begin position="389"/>
        <end position="401"/>
    </location>
</feature>
<dbReference type="AGR" id="Xenbase:XB-GENE-22065646"/>
<reference evidence="5" key="3">
    <citation type="submission" date="2025-04" db="UniProtKB">
        <authorList>
            <consortium name="RefSeq"/>
        </authorList>
    </citation>
    <scope>IDENTIFICATION</scope>
    <source>
        <strain evidence="5">Nigerian</strain>
        <tissue evidence="5">Liver and blood</tissue>
    </source>
</reference>
<feature type="region of interest" description="Disordered" evidence="1">
    <location>
        <begin position="383"/>
        <end position="415"/>
    </location>
</feature>
<dbReference type="PANTHER" id="PTHR23098:SF17">
    <property type="entry name" value="MYB_SANT-LIKE DNA-BINDING DOMAIN-CONTAINING PROTEIN"/>
    <property type="match status" value="1"/>
</dbReference>
<accession>A0A803KA94</accession>
<dbReference type="OMA" id="SWRTSIH"/>
<keyword evidence="4" id="KW-1185">Reference proteome</keyword>
<reference evidence="3" key="1">
    <citation type="journal article" date="2010" name="Science">
        <title>The genome of the Western clawed frog Xenopus tropicalis.</title>
        <authorList>
            <person name="Hellsten U."/>
            <person name="Harland R.M."/>
            <person name="Gilchrist M.J."/>
            <person name="Hendrix D."/>
            <person name="Jurka J."/>
            <person name="Kapitonov V."/>
            <person name="Ovcharenko I."/>
            <person name="Putnam N.H."/>
            <person name="Shu S."/>
            <person name="Taher L."/>
            <person name="Blitz I.L."/>
            <person name="Blumberg B."/>
            <person name="Dichmann D.S."/>
            <person name="Dubchak I."/>
            <person name="Amaya E."/>
            <person name="Detter J.C."/>
            <person name="Fletcher R."/>
            <person name="Gerhard D.S."/>
            <person name="Goodstein D."/>
            <person name="Graves T."/>
            <person name="Grigoriev I.V."/>
            <person name="Grimwood J."/>
            <person name="Kawashima T."/>
            <person name="Lindquist E."/>
            <person name="Lucas S.M."/>
            <person name="Mead P.E."/>
            <person name="Mitros T."/>
            <person name="Ogino H."/>
            <person name="Ohta Y."/>
            <person name="Poliakov A.V."/>
            <person name="Pollet N."/>
            <person name="Robert J."/>
            <person name="Salamov A."/>
            <person name="Sater A.K."/>
            <person name="Schmutz J."/>
            <person name="Terry A."/>
            <person name="Vize P.D."/>
            <person name="Warren W.C."/>
            <person name="Wells D."/>
            <person name="Wills A."/>
            <person name="Wilson R.K."/>
            <person name="Zimmerman L.B."/>
            <person name="Zorn A.M."/>
            <person name="Grainger R."/>
            <person name="Grammer T."/>
            <person name="Khokha M.K."/>
            <person name="Richardson P.M."/>
            <person name="Rokhsar D.S."/>
        </authorList>
    </citation>
    <scope>NUCLEOTIDE SEQUENCE [LARGE SCALE GENOMIC DNA]</scope>
    <source>
        <strain evidence="3">Nigerian</strain>
    </source>
</reference>
<dbReference type="Pfam" id="PF13873">
    <property type="entry name" value="Myb_DNA-bind_5"/>
    <property type="match status" value="1"/>
</dbReference>
<dbReference type="PANTHER" id="PTHR23098">
    <property type="entry name" value="AGAP001331-PA-RELATED"/>
    <property type="match status" value="1"/>
</dbReference>
<evidence type="ECO:0000313" key="5">
    <source>
        <dbReference type="RefSeq" id="XP_012809581.2"/>
    </source>
</evidence>
<dbReference type="RefSeq" id="XP_012809581.2">
    <property type="nucleotide sequence ID" value="XM_012954127.3"/>
</dbReference>
<evidence type="ECO:0000256" key="1">
    <source>
        <dbReference type="SAM" id="MobiDB-lite"/>
    </source>
</evidence>
<name>A0A803KA94_XENTR</name>
<dbReference type="GO" id="GO:0005634">
    <property type="term" value="C:nucleus"/>
    <property type="evidence" value="ECO:0000318"/>
    <property type="project" value="GO_Central"/>
</dbReference>
<evidence type="ECO:0000313" key="6">
    <source>
        <dbReference type="Xenbase" id="XB-GENE-22065646"/>
    </source>
</evidence>
<dbReference type="Xenbase" id="XB-GENE-22065646">
    <property type="gene designation" value="tsnare1l"/>
</dbReference>
<dbReference type="GeneTree" id="ENSGT00450000040324"/>
<evidence type="ECO:0000313" key="3">
    <source>
        <dbReference type="Ensembl" id="ENSXETP00000117317"/>
    </source>
</evidence>
<protein>
    <submittedName>
        <fullName evidence="5">Uncharacterized protein LOC100145443 isoform X1</fullName>
    </submittedName>
    <submittedName>
        <fullName evidence="3">t-SNARE domain containing 1 like</fullName>
    </submittedName>
</protein>
<feature type="compositionally biased region" description="Low complexity" evidence="1">
    <location>
        <begin position="467"/>
        <end position="486"/>
    </location>
</feature>
<dbReference type="CTD" id="100145443"/>
<feature type="region of interest" description="Disordered" evidence="1">
    <location>
        <begin position="427"/>
        <end position="493"/>
    </location>
</feature>
<organism evidence="3">
    <name type="scientific">Xenopus tropicalis</name>
    <name type="common">Western clawed frog</name>
    <name type="synonym">Silurana tropicalis</name>
    <dbReference type="NCBI Taxonomy" id="8364"/>
    <lineage>
        <taxon>Eukaryota</taxon>
        <taxon>Metazoa</taxon>
        <taxon>Chordata</taxon>
        <taxon>Craniata</taxon>
        <taxon>Vertebrata</taxon>
        <taxon>Euteleostomi</taxon>
        <taxon>Amphibia</taxon>
        <taxon>Batrachia</taxon>
        <taxon>Anura</taxon>
        <taxon>Pipoidea</taxon>
        <taxon>Pipidae</taxon>
        <taxon>Xenopodinae</taxon>
        <taxon>Xenopus</taxon>
        <taxon>Silurana</taxon>
    </lineage>
</organism>
<feature type="compositionally biased region" description="Polar residues" evidence="1">
    <location>
        <begin position="445"/>
        <end position="466"/>
    </location>
</feature>
<feature type="compositionally biased region" description="Low complexity" evidence="1">
    <location>
        <begin position="612"/>
        <end position="623"/>
    </location>
</feature>
<feature type="domain" description="Myb/SANT-like DNA-binding" evidence="2">
    <location>
        <begin position="119"/>
        <end position="200"/>
    </location>
</feature>
<dbReference type="GeneID" id="100145443"/>